<dbReference type="RefSeq" id="WP_142943063.1">
    <property type="nucleotide sequence ID" value="NZ_VIKR01000004.1"/>
</dbReference>
<evidence type="ECO:0000313" key="1">
    <source>
        <dbReference type="EMBL" id="TQV72924.1"/>
    </source>
</evidence>
<dbReference type="OrthoDB" id="280723at2"/>
<gene>
    <name evidence="1" type="ORF">FLL45_15780</name>
</gene>
<proteinExistence type="predicted"/>
<dbReference type="AlphaFoldDB" id="A0A545T6S1"/>
<accession>A0A545T6S1</accession>
<name>A0A545T6S1_9GAMM</name>
<organism evidence="1 2">
    <name type="scientific">Aliikangiella marina</name>
    <dbReference type="NCBI Taxonomy" id="1712262"/>
    <lineage>
        <taxon>Bacteria</taxon>
        <taxon>Pseudomonadati</taxon>
        <taxon>Pseudomonadota</taxon>
        <taxon>Gammaproteobacteria</taxon>
        <taxon>Oceanospirillales</taxon>
        <taxon>Pleioneaceae</taxon>
        <taxon>Aliikangiella</taxon>
    </lineage>
</organism>
<evidence type="ECO:0000313" key="2">
    <source>
        <dbReference type="Proteomes" id="UP000317839"/>
    </source>
</evidence>
<keyword evidence="2" id="KW-1185">Reference proteome</keyword>
<dbReference type="EMBL" id="VIKR01000004">
    <property type="protein sequence ID" value="TQV72924.1"/>
    <property type="molecule type" value="Genomic_DNA"/>
</dbReference>
<dbReference type="Proteomes" id="UP000317839">
    <property type="component" value="Unassembled WGS sequence"/>
</dbReference>
<comment type="caution">
    <text evidence="1">The sequence shown here is derived from an EMBL/GenBank/DDBJ whole genome shotgun (WGS) entry which is preliminary data.</text>
</comment>
<protein>
    <submittedName>
        <fullName evidence="1">Uncharacterized protein</fullName>
    </submittedName>
</protein>
<reference evidence="1 2" key="1">
    <citation type="submission" date="2019-06" db="EMBL/GenBank/DDBJ databases">
        <title>Draft genome of Aliikangiella marina GYP-15.</title>
        <authorList>
            <person name="Wang G."/>
        </authorList>
    </citation>
    <scope>NUCLEOTIDE SEQUENCE [LARGE SCALE GENOMIC DNA]</scope>
    <source>
        <strain evidence="1 2">GYP-15</strain>
    </source>
</reference>
<sequence length="120" mass="14014">MDWFELAQELEPGLRIGDLDSCLARAIEVIEELPKTPFHKVVELEFTNSLNEVGQYISSFLNKSNESIELKSLYTETNGFDINPDEWYFELFGYASYGGHEDYDWLCEWQTESENRLTLT</sequence>